<evidence type="ECO:0000256" key="2">
    <source>
        <dbReference type="ARBA" id="ARBA00012540"/>
    </source>
</evidence>
<dbReference type="Pfam" id="PF24861">
    <property type="entry name" value="SUS_N"/>
    <property type="match status" value="1"/>
</dbReference>
<keyword evidence="4 12" id="KW-0328">Glycosyltransferase</keyword>
<dbReference type="GO" id="GO:0005985">
    <property type="term" value="P:sucrose metabolic process"/>
    <property type="evidence" value="ECO:0007669"/>
    <property type="project" value="UniProtKB-UniRule"/>
</dbReference>
<dbReference type="InterPro" id="IPR000368">
    <property type="entry name" value="Sucrose_synth_GT-B1"/>
</dbReference>
<feature type="domain" description="Glycosyl transferase family 1" evidence="8">
    <location>
        <begin position="570"/>
        <end position="731"/>
    </location>
</feature>
<evidence type="ECO:0000256" key="5">
    <source>
        <dbReference type="ARBA" id="ARBA00022679"/>
    </source>
</evidence>
<dbReference type="InterPro" id="IPR056736">
    <property type="entry name" value="SUS_EPBD"/>
</dbReference>
<evidence type="ECO:0000313" key="13">
    <source>
        <dbReference type="Proteomes" id="UP000500857"/>
    </source>
</evidence>
<dbReference type="InterPro" id="IPR001296">
    <property type="entry name" value="Glyco_trans_1"/>
</dbReference>
<dbReference type="Proteomes" id="UP000500857">
    <property type="component" value="Chromosome"/>
</dbReference>
<reference evidence="12 13" key="1">
    <citation type="submission" date="2020-04" db="EMBL/GenBank/DDBJ databases">
        <authorList>
            <person name="Basu S."/>
            <person name="Maruthanayagam V."/>
            <person name="Chakraborty S."/>
            <person name="Pramanik A."/>
            <person name="Mukherjee J."/>
            <person name="Brink B."/>
        </authorList>
    </citation>
    <scope>NUCLEOTIDE SEQUENCE [LARGE SCALE GENOMIC DNA]</scope>
    <source>
        <strain evidence="12 13">AP17</strain>
    </source>
</reference>
<evidence type="ECO:0000259" key="9">
    <source>
        <dbReference type="Pfam" id="PF00862"/>
    </source>
</evidence>
<feature type="domain" description="Sucrose synthase first GT-B" evidence="9">
    <location>
        <begin position="260"/>
        <end position="537"/>
    </location>
</feature>
<dbReference type="Gene3D" id="3.40.50.2000">
    <property type="entry name" value="Glycogen Phosphorylase B"/>
    <property type="match status" value="2"/>
</dbReference>
<evidence type="ECO:0000259" key="8">
    <source>
        <dbReference type="Pfam" id="PF00534"/>
    </source>
</evidence>
<organism evidence="12 13">
    <name type="scientific">Oxynema aestuarii AP17</name>
    <dbReference type="NCBI Taxonomy" id="2064643"/>
    <lineage>
        <taxon>Bacteria</taxon>
        <taxon>Bacillati</taxon>
        <taxon>Cyanobacteriota</taxon>
        <taxon>Cyanophyceae</taxon>
        <taxon>Oscillatoriophycideae</taxon>
        <taxon>Oscillatoriales</taxon>
        <taxon>Oscillatoriaceae</taxon>
        <taxon>Oxynema</taxon>
        <taxon>Oxynema aestuarii</taxon>
    </lineage>
</organism>
<evidence type="ECO:0000256" key="6">
    <source>
        <dbReference type="ARBA" id="ARBA00049030"/>
    </source>
</evidence>
<dbReference type="Gene3D" id="1.20.120.1230">
    <property type="match status" value="1"/>
</dbReference>
<evidence type="ECO:0000256" key="3">
    <source>
        <dbReference type="ARBA" id="ARBA00020955"/>
    </source>
</evidence>
<evidence type="ECO:0000256" key="7">
    <source>
        <dbReference type="NCBIfam" id="TIGR02470"/>
    </source>
</evidence>
<evidence type="ECO:0000256" key="4">
    <source>
        <dbReference type="ARBA" id="ARBA00022676"/>
    </source>
</evidence>
<comment type="catalytic activity">
    <reaction evidence="6">
        <text>an NDP-alpha-D-glucose + D-fructose = a ribonucleoside 5'-diphosphate + sucrose + H(+)</text>
        <dbReference type="Rhea" id="RHEA:16241"/>
        <dbReference type="ChEBI" id="CHEBI:15378"/>
        <dbReference type="ChEBI" id="CHEBI:17992"/>
        <dbReference type="ChEBI" id="CHEBI:37721"/>
        <dbReference type="ChEBI" id="CHEBI:57930"/>
        <dbReference type="ChEBI" id="CHEBI:76533"/>
        <dbReference type="EC" id="2.4.1.13"/>
    </reaction>
</comment>
<dbReference type="GO" id="GO:0016157">
    <property type="term" value="F:sucrose synthase activity"/>
    <property type="evidence" value="ECO:0007669"/>
    <property type="project" value="UniProtKB-UniRule"/>
</dbReference>
<accession>A0A6H1TX65</accession>
<name>A0A6H1TX65_9CYAN</name>
<dbReference type="EC" id="2.4.1.13" evidence="2 7"/>
<dbReference type="PANTHER" id="PTHR45839:SF7">
    <property type="entry name" value="SUCROSE SYNTHASE 1"/>
    <property type="match status" value="1"/>
</dbReference>
<gene>
    <name evidence="12" type="ORF">HCG48_11845</name>
</gene>
<dbReference type="InterPro" id="IPR056735">
    <property type="entry name" value="SUS_N"/>
</dbReference>
<dbReference type="Pfam" id="PF00534">
    <property type="entry name" value="Glycos_transf_1"/>
    <property type="match status" value="1"/>
</dbReference>
<protein>
    <recommendedName>
        <fullName evidence="3 7">Sucrose synthase</fullName>
        <ecNumber evidence="2 7">2.4.1.13</ecNumber>
    </recommendedName>
</protein>
<dbReference type="NCBIfam" id="TIGR02470">
    <property type="entry name" value="sucr_synth"/>
    <property type="match status" value="1"/>
</dbReference>
<evidence type="ECO:0000259" key="11">
    <source>
        <dbReference type="Pfam" id="PF24862"/>
    </source>
</evidence>
<dbReference type="EMBL" id="CP051167">
    <property type="protein sequence ID" value="QIZ71184.1"/>
    <property type="molecule type" value="Genomic_DNA"/>
</dbReference>
<evidence type="ECO:0000313" key="12">
    <source>
        <dbReference type="EMBL" id="QIZ71184.1"/>
    </source>
</evidence>
<feature type="domain" description="Sucrose synthase EPBD" evidence="11">
    <location>
        <begin position="150"/>
        <end position="236"/>
    </location>
</feature>
<keyword evidence="5 12" id="KW-0808">Transferase</keyword>
<dbReference type="PANTHER" id="PTHR45839">
    <property type="match status" value="1"/>
</dbReference>
<dbReference type="Gene3D" id="3.10.450.330">
    <property type="match status" value="1"/>
</dbReference>
<dbReference type="Pfam" id="PF00862">
    <property type="entry name" value="GT-B_Sucrose_synth"/>
    <property type="match status" value="1"/>
</dbReference>
<dbReference type="SUPFAM" id="SSF53756">
    <property type="entry name" value="UDP-Glycosyltransferase/glycogen phosphorylase"/>
    <property type="match status" value="1"/>
</dbReference>
<proteinExistence type="inferred from homology"/>
<sequence>MSELVQAVLKSSEKTDLYEFIAQLSKDSDRYFLRNQILQAFSEYCSDREKPAYFFHSSSLGELIHYTHELILDDREIWFLLRPRIASQEICKLDRDRDRVEPANVRDLLAFRDRLVGRFFPEKGGLLEIDVTPFYAHSPSIRDARNIGSGLEFLNSELSAKRFHEPEQWLSVVFDLLRDRSYRETPLFLNDRITNREQLSQQAIEALKAIDSLDPETPYPVFEQDLRQLGFEPGWGYNASRVRTVLEFLNKPIGTSDRAVLEAFLAHIPLIFNIVLVSVHGWVAQEEVLGRSETSGQLVYVLNQARHLENQLQNEIKLAGLDRYGVRAKAIVLTRLIPNSEGTVCHQRLEKLEDTENAWILRVPFREFNANLTQNWLSKREIWPYLETFALDAQTELVREFEGTPDAILGNYSDGNLVAFLLSRQFDVPYGHIAHVLEKPRYLFSNLYWQDLEERYHFSLQFTADTIAMNAADFILTSTYQEIVGTPDTVGHYESYKIFTMPELYHVVNGIELFDPKFNLVPPGVDESIFFPYFETDPVGADGDRERTRRDRLKSLLLTREDPDIFGKLDDPDKPAMLAIAPLTAVKNLSGLVECFGRSPGLQERYNLVFLTRTIHRDRAKDEEEKAEIEQLYEAIARYALENKLRWVGMRLTTPDTGGVYRAIAENRGIFVHPARFEAFGLTTIEAMISGLPTFATQFGGPSEIIQDGENGFSIDPTDLEAMARKILDFSDRCDADPDYWSEISQRAIERVRAKYNWKLHAKHVLAIAKTYGFWRSAAKEDREALLRYMEALFYAIYKPRAERLLAEHCQG</sequence>
<evidence type="ECO:0000256" key="1">
    <source>
        <dbReference type="ARBA" id="ARBA00006530"/>
    </source>
</evidence>
<dbReference type="RefSeq" id="WP_168569339.1">
    <property type="nucleotide sequence ID" value="NZ_CP051167.1"/>
</dbReference>
<dbReference type="KEGG" id="oxy:HCG48_11845"/>
<keyword evidence="13" id="KW-1185">Reference proteome</keyword>
<feature type="domain" description="Sucrose synthase N-terminal" evidence="10">
    <location>
        <begin position="2"/>
        <end position="113"/>
    </location>
</feature>
<evidence type="ECO:0000259" key="10">
    <source>
        <dbReference type="Pfam" id="PF24861"/>
    </source>
</evidence>
<comment type="similarity">
    <text evidence="1">Belongs to the glycosyltransferase 1 family.</text>
</comment>
<dbReference type="InterPro" id="IPR012820">
    <property type="entry name" value="Sucrose_synthase_pln/cyn"/>
</dbReference>
<dbReference type="AlphaFoldDB" id="A0A6H1TX65"/>
<dbReference type="Pfam" id="PF24862">
    <property type="entry name" value="SUS_EPBD"/>
    <property type="match status" value="1"/>
</dbReference>